<dbReference type="Proteomes" id="UP000294963">
    <property type="component" value="Unassembled WGS sequence"/>
</dbReference>
<keyword evidence="2" id="KW-1185">Reference proteome</keyword>
<protein>
    <submittedName>
        <fullName evidence="1">Uncharacterized protein</fullName>
    </submittedName>
</protein>
<reference evidence="1 2" key="1">
    <citation type="submission" date="2019-03" db="EMBL/GenBank/DDBJ databases">
        <title>Genomic analyses of the natural microbiome of Caenorhabditis elegans.</title>
        <authorList>
            <person name="Samuel B."/>
        </authorList>
    </citation>
    <scope>NUCLEOTIDE SEQUENCE [LARGE SCALE GENOMIC DNA]</scope>
    <source>
        <strain evidence="1 2">JUb89</strain>
    </source>
</reference>
<accession>A0A4R1XEW9</accession>
<evidence type="ECO:0000313" key="1">
    <source>
        <dbReference type="EMBL" id="TCM62284.1"/>
    </source>
</evidence>
<dbReference type="EMBL" id="SLVJ01000025">
    <property type="protein sequence ID" value="TCM62284.1"/>
    <property type="molecule type" value="Genomic_DNA"/>
</dbReference>
<evidence type="ECO:0000313" key="2">
    <source>
        <dbReference type="Proteomes" id="UP000294963"/>
    </source>
</evidence>
<name>A0A4R1XEW9_ACICA</name>
<comment type="caution">
    <text evidence="1">The sequence shown here is derived from an EMBL/GenBank/DDBJ whole genome shotgun (WGS) entry which is preliminary data.</text>
</comment>
<proteinExistence type="predicted"/>
<organism evidence="1 2">
    <name type="scientific">Acinetobacter calcoaceticus</name>
    <dbReference type="NCBI Taxonomy" id="471"/>
    <lineage>
        <taxon>Bacteria</taxon>
        <taxon>Pseudomonadati</taxon>
        <taxon>Pseudomonadota</taxon>
        <taxon>Gammaproteobacteria</taxon>
        <taxon>Moraxellales</taxon>
        <taxon>Moraxellaceae</taxon>
        <taxon>Acinetobacter</taxon>
        <taxon>Acinetobacter calcoaceticus/baumannii complex</taxon>
    </lineage>
</organism>
<gene>
    <name evidence="1" type="ORF">EC844_12511</name>
</gene>
<dbReference type="AlphaFoldDB" id="A0A4R1XEW9"/>
<sequence length="52" mass="5907">MKKYYPELDTVSDVIEVLPHPQCKSIAHAIRICNDQEEHLIVKLHAVALALL</sequence>